<sequence length="364" mass="40595">MTNQLNMRYTWMLLLLAALSADGFLKPAHRHLQTSRSHVAPATSLTPSARNDPRRLYPYSLLLFKKSNGSLRCTQSRLITQWVLLPIVICLATANSALATYDFDLLNGNVQLEERTTLKLQSSSSSKEATVVVQLANPQLVGAGSGGAVFAFDDATVGVSKSQSSIVLPPPAKDLLVKISWETTTQAVQHECQILQLLEQERVSSTERCLGQFEYPRNHDRTMILVHPYMRNAVASIEELPTETARRVAVDQVARTLVQMLLANVITIDVQPLLSDTKVLFIDMTQAQVLSRHDTLKYTPVEQTLVSSFTKEMVALIPEPYWNIAQESVQDELQRQLQQRGTIPPKILAVLEDQTPFLDSSTEE</sequence>
<organism evidence="2 3">
    <name type="scientific">Seminavis robusta</name>
    <dbReference type="NCBI Taxonomy" id="568900"/>
    <lineage>
        <taxon>Eukaryota</taxon>
        <taxon>Sar</taxon>
        <taxon>Stramenopiles</taxon>
        <taxon>Ochrophyta</taxon>
        <taxon>Bacillariophyta</taxon>
        <taxon>Bacillariophyceae</taxon>
        <taxon>Bacillariophycidae</taxon>
        <taxon>Naviculales</taxon>
        <taxon>Naviculaceae</taxon>
        <taxon>Seminavis</taxon>
    </lineage>
</organism>
<evidence type="ECO:0000313" key="3">
    <source>
        <dbReference type="Proteomes" id="UP001153069"/>
    </source>
</evidence>
<keyword evidence="1" id="KW-0732">Signal</keyword>
<evidence type="ECO:0000313" key="2">
    <source>
        <dbReference type="EMBL" id="CAB9500736.1"/>
    </source>
</evidence>
<name>A0A9N8DEW3_9STRA</name>
<keyword evidence="3" id="KW-1185">Reference proteome</keyword>
<dbReference type="Proteomes" id="UP001153069">
    <property type="component" value="Unassembled WGS sequence"/>
</dbReference>
<gene>
    <name evidence="2" type="ORF">SEMRO_90_G047520.1</name>
</gene>
<accession>A0A9N8DEW3</accession>
<evidence type="ECO:0000256" key="1">
    <source>
        <dbReference type="SAM" id="SignalP"/>
    </source>
</evidence>
<proteinExistence type="predicted"/>
<dbReference type="EMBL" id="CAICTM010000089">
    <property type="protein sequence ID" value="CAB9500736.1"/>
    <property type="molecule type" value="Genomic_DNA"/>
</dbReference>
<dbReference type="OrthoDB" id="47558at2759"/>
<feature type="chain" id="PRO_5040126278" evidence="1">
    <location>
        <begin position="22"/>
        <end position="364"/>
    </location>
</feature>
<reference evidence="2" key="1">
    <citation type="submission" date="2020-06" db="EMBL/GenBank/DDBJ databases">
        <authorList>
            <consortium name="Plant Systems Biology data submission"/>
        </authorList>
    </citation>
    <scope>NUCLEOTIDE SEQUENCE</scope>
    <source>
        <strain evidence="2">D6</strain>
    </source>
</reference>
<feature type="signal peptide" evidence="1">
    <location>
        <begin position="1"/>
        <end position="21"/>
    </location>
</feature>
<comment type="caution">
    <text evidence="2">The sequence shown here is derived from an EMBL/GenBank/DDBJ whole genome shotgun (WGS) entry which is preliminary data.</text>
</comment>
<protein>
    <submittedName>
        <fullName evidence="2">Uncharacterized protein</fullName>
    </submittedName>
</protein>
<dbReference type="AlphaFoldDB" id="A0A9N8DEW3"/>